<dbReference type="Pfam" id="PF06041">
    <property type="entry name" value="DUF924"/>
    <property type="match status" value="1"/>
</dbReference>
<dbReference type="Proteomes" id="UP000198889">
    <property type="component" value="Unassembled WGS sequence"/>
</dbReference>
<name>A0A1G4RJM6_9HYPH</name>
<dbReference type="InterPro" id="IPR011990">
    <property type="entry name" value="TPR-like_helical_dom_sf"/>
</dbReference>
<dbReference type="RefSeq" id="WP_091437929.1">
    <property type="nucleotide sequence ID" value="NZ_FMTP01000002.1"/>
</dbReference>
<dbReference type="AlphaFoldDB" id="A0A1G4RJM6"/>
<protein>
    <submittedName>
        <fullName evidence="1">Uncharacterized conserved protein, DUF924 family</fullName>
    </submittedName>
</protein>
<dbReference type="Gene3D" id="1.25.40.10">
    <property type="entry name" value="Tetratricopeptide repeat domain"/>
    <property type="match status" value="1"/>
</dbReference>
<reference evidence="2" key="1">
    <citation type="submission" date="2016-10" db="EMBL/GenBank/DDBJ databases">
        <authorList>
            <person name="Varghese N."/>
            <person name="Submissions S."/>
        </authorList>
    </citation>
    <scope>NUCLEOTIDE SEQUENCE [LARGE SCALE GENOMIC DNA]</scope>
    <source>
        <strain evidence="2">CGMCC 1.1761</strain>
    </source>
</reference>
<dbReference type="Gene3D" id="1.20.58.320">
    <property type="entry name" value="TPR-like"/>
    <property type="match status" value="1"/>
</dbReference>
<accession>A0A1G4RJM6</accession>
<gene>
    <name evidence="1" type="ORF">SAMN05660859_1707</name>
</gene>
<sequence>MPLPNISLPTADDIIAFWREAGPDRWFAKDDAFDAAIRARFLTAYEAAAAGTLTGWEETAEGCYALILLLDQFPRNLFRGSERAFATDAQARAVADTAIARGFDRAFELPERRFFYVPFMHSEELADQQRCVALCEAAGDEEGLHHAVIHHDIIRDFGRFPHRNPVLGRAMSEEEHAFLTSGGFAG</sequence>
<keyword evidence="2" id="KW-1185">Reference proteome</keyword>
<evidence type="ECO:0000313" key="1">
    <source>
        <dbReference type="EMBL" id="SCW57173.1"/>
    </source>
</evidence>
<evidence type="ECO:0000313" key="2">
    <source>
        <dbReference type="Proteomes" id="UP000198889"/>
    </source>
</evidence>
<proteinExistence type="predicted"/>
<dbReference type="EMBL" id="FMTP01000002">
    <property type="protein sequence ID" value="SCW57173.1"/>
    <property type="molecule type" value="Genomic_DNA"/>
</dbReference>
<dbReference type="STRING" id="177413.SAMN05660859_1707"/>
<dbReference type="InterPro" id="IPR010323">
    <property type="entry name" value="DUF924"/>
</dbReference>
<dbReference type="SUPFAM" id="SSF48452">
    <property type="entry name" value="TPR-like"/>
    <property type="match status" value="1"/>
</dbReference>
<organism evidence="1 2">
    <name type="scientific">Ancylobacter rudongensis</name>
    <dbReference type="NCBI Taxonomy" id="177413"/>
    <lineage>
        <taxon>Bacteria</taxon>
        <taxon>Pseudomonadati</taxon>
        <taxon>Pseudomonadota</taxon>
        <taxon>Alphaproteobacteria</taxon>
        <taxon>Hyphomicrobiales</taxon>
        <taxon>Xanthobacteraceae</taxon>
        <taxon>Ancylobacter</taxon>
    </lineage>
</organism>